<sequence length="75" mass="8204">MQSIIGYNYGSNNYVSMKKAFIYLVKIASVISSVGFILGCFMPDVLIRAFSYDVDLVAISAIVLGYTKSSFVFVG</sequence>
<evidence type="ECO:0000313" key="2">
    <source>
        <dbReference type="EMBL" id="PXZ07385.1"/>
    </source>
</evidence>
<accession>A0A2V4E2G2</accession>
<dbReference type="InterPro" id="IPR002528">
    <property type="entry name" value="MATE_fam"/>
</dbReference>
<comment type="caution">
    <text evidence="2">The sequence shown here is derived from an EMBL/GenBank/DDBJ whole genome shotgun (WGS) entry which is preliminary data.</text>
</comment>
<protein>
    <submittedName>
        <fullName evidence="2">Uncharacterized protein</fullName>
    </submittedName>
</protein>
<keyword evidence="3" id="KW-1185">Reference proteome</keyword>
<reference evidence="2 3" key="1">
    <citation type="submission" date="2018-05" db="EMBL/GenBank/DDBJ databases">
        <title>Reference genomes for bee gut microbiota database.</title>
        <authorList>
            <person name="Ellegaard K.M."/>
        </authorList>
    </citation>
    <scope>NUCLEOTIDE SEQUENCE [LARGE SCALE GENOMIC DNA]</scope>
    <source>
        <strain evidence="2 3">ESL0182</strain>
    </source>
</reference>
<keyword evidence="1" id="KW-0472">Membrane</keyword>
<gene>
    <name evidence="2" type="ORF">DKK70_05905</name>
</gene>
<feature type="transmembrane region" description="Helical" evidence="1">
    <location>
        <begin position="54"/>
        <end position="74"/>
    </location>
</feature>
<dbReference type="Proteomes" id="UP000247932">
    <property type="component" value="Unassembled WGS sequence"/>
</dbReference>
<dbReference type="OrthoDB" id="9811110at2"/>
<dbReference type="GO" id="GO:0042910">
    <property type="term" value="F:xenobiotic transmembrane transporter activity"/>
    <property type="evidence" value="ECO:0007669"/>
    <property type="project" value="InterPro"/>
</dbReference>
<evidence type="ECO:0000313" key="3">
    <source>
        <dbReference type="Proteomes" id="UP000247932"/>
    </source>
</evidence>
<feature type="transmembrane region" description="Helical" evidence="1">
    <location>
        <begin position="20"/>
        <end position="42"/>
    </location>
</feature>
<keyword evidence="1" id="KW-0812">Transmembrane</keyword>
<evidence type="ECO:0000256" key="1">
    <source>
        <dbReference type="SAM" id="Phobius"/>
    </source>
</evidence>
<name>A0A2V4E2G2_9GAMM</name>
<dbReference type="Pfam" id="PF01554">
    <property type="entry name" value="MatE"/>
    <property type="match status" value="1"/>
</dbReference>
<dbReference type="GO" id="GO:0015297">
    <property type="term" value="F:antiporter activity"/>
    <property type="evidence" value="ECO:0007669"/>
    <property type="project" value="InterPro"/>
</dbReference>
<organism evidence="2 3">
    <name type="scientific">Gilliamella apicola</name>
    <dbReference type="NCBI Taxonomy" id="1196095"/>
    <lineage>
        <taxon>Bacteria</taxon>
        <taxon>Pseudomonadati</taxon>
        <taxon>Pseudomonadota</taxon>
        <taxon>Gammaproteobacteria</taxon>
        <taxon>Orbales</taxon>
        <taxon>Orbaceae</taxon>
        <taxon>Gilliamella</taxon>
    </lineage>
</organism>
<proteinExistence type="predicted"/>
<dbReference type="EMBL" id="QGLR01000009">
    <property type="protein sequence ID" value="PXZ07385.1"/>
    <property type="molecule type" value="Genomic_DNA"/>
</dbReference>
<dbReference type="GO" id="GO:0016020">
    <property type="term" value="C:membrane"/>
    <property type="evidence" value="ECO:0007669"/>
    <property type="project" value="InterPro"/>
</dbReference>
<keyword evidence="1" id="KW-1133">Transmembrane helix</keyword>
<dbReference type="AlphaFoldDB" id="A0A2V4E2G2"/>